<evidence type="ECO:0000256" key="2">
    <source>
        <dbReference type="ARBA" id="ARBA00023043"/>
    </source>
</evidence>
<dbReference type="Pfam" id="PF12796">
    <property type="entry name" value="Ank_2"/>
    <property type="match status" value="2"/>
</dbReference>
<evidence type="ECO:0000256" key="4">
    <source>
        <dbReference type="SAM" id="MobiDB-lite"/>
    </source>
</evidence>
<dbReference type="InterPro" id="IPR002110">
    <property type="entry name" value="Ankyrin_rpt"/>
</dbReference>
<feature type="compositionally biased region" description="Acidic residues" evidence="4">
    <location>
        <begin position="845"/>
        <end position="867"/>
    </location>
</feature>
<feature type="compositionally biased region" description="Acidic residues" evidence="4">
    <location>
        <begin position="897"/>
        <end position="906"/>
    </location>
</feature>
<keyword evidence="7" id="KW-1185">Reference proteome</keyword>
<evidence type="ECO:0000256" key="5">
    <source>
        <dbReference type="SAM" id="SignalP"/>
    </source>
</evidence>
<dbReference type="EMBL" id="JANBVO010000066">
    <property type="protein sequence ID" value="KAJ9131617.1"/>
    <property type="molecule type" value="Genomic_DNA"/>
</dbReference>
<dbReference type="AlphaFoldDB" id="A0AA38R7D9"/>
<feature type="compositionally biased region" description="Basic and acidic residues" evidence="4">
    <location>
        <begin position="872"/>
        <end position="881"/>
    </location>
</feature>
<name>A0AA38R7D9_9PEZI</name>
<organism evidence="6 7">
    <name type="scientific">Pleurostoma richardsiae</name>
    <dbReference type="NCBI Taxonomy" id="41990"/>
    <lineage>
        <taxon>Eukaryota</taxon>
        <taxon>Fungi</taxon>
        <taxon>Dikarya</taxon>
        <taxon>Ascomycota</taxon>
        <taxon>Pezizomycotina</taxon>
        <taxon>Sordariomycetes</taxon>
        <taxon>Sordariomycetidae</taxon>
        <taxon>Calosphaeriales</taxon>
        <taxon>Pleurostomataceae</taxon>
        <taxon>Pleurostoma</taxon>
    </lineage>
</organism>
<reference evidence="6" key="1">
    <citation type="submission" date="2022-07" db="EMBL/GenBank/DDBJ databases">
        <title>Fungi with potential for degradation of polypropylene.</title>
        <authorList>
            <person name="Gostincar C."/>
        </authorList>
    </citation>
    <scope>NUCLEOTIDE SEQUENCE</scope>
    <source>
        <strain evidence="6">EXF-13308</strain>
    </source>
</reference>
<feature type="region of interest" description="Disordered" evidence="4">
    <location>
        <begin position="837"/>
        <end position="925"/>
    </location>
</feature>
<sequence length="925" mass="103024">MDGLSAAASVVAIIQVVAAIPPVVNSVRAFFNIKEDLAELLNQLETLDVEAEWIKETIQEYLEGGNLAGEAIPEPISLKRARTALHNILTELKKLANDCQSQPRPGKPLRPRRSRWLWNSKKIEDLLARTGECRSQIQMALSLVTWRKLNHQGKMIQEIHTMTVVHPQSVKGSVNVQRLLPQGLASGIGNEGVGAAVARCTSRSRHAYSLQGRRSSLDASTSKPTLVQYFPDQLDKAPETSVPAEEMICIETSLFKSQRCHPYCRCQCHFRRTRTHYESPRWVRPLLGSFFLHYDSLPILQNESKCDQPNCYRTSSKVRFHYFFPGWLLKRAVVLSASVGSLFSEGASLHLAVPRIIANDDEVWWSIQYGETVRFQRLFVNMRYRPVDIHSDGKTLLLMALDWERYDIVELLVAEWGLKRNRQSSDRRAIILARDHLLVDGDQLNEQHRQALETVAALDDTDEELAPVARQAVLQGTNALEKVLASDRAGVNDTDSGDRTALHYACLLGNLHAVDLLIGAGASLDARDCEGETALTVALLYRRWDCARALVDAGCDAAVQDNFGNNALFYALIEDVTKSVEMLRHLVRARPGLVTARGASGRTALHWLADVRGPPDLAEEVLQIFLSGGAALEARDDFGCTPLLWAVRNDNALAVQLLLQAGANPDAPPDSYGYNLLHFTALFGRLNVLHALTDANVTGVDVDVVDDGEFTPLDCWRWRRYKNEDFLLAGMSRPTAEENTAFEALLHGIRDRTFRADIVLCESIMEAAKDQDFAKARDLMKPFMERGVRNHTYRGCAGLMTNILLQIRGGMWDTALTELEGIVESRRDRLGISPFKEESNYWYPDPEDGSEFEDEDVSDESEAEEDGNQYSSEEKSGHAGEENGGTAEHILGSLMVEEVETLDGEVCEAGVGEHEGGQTRQTKPA</sequence>
<dbReference type="InterPro" id="IPR036770">
    <property type="entry name" value="Ankyrin_rpt-contain_sf"/>
</dbReference>
<evidence type="ECO:0000256" key="1">
    <source>
        <dbReference type="ARBA" id="ARBA00022737"/>
    </source>
</evidence>
<keyword evidence="3" id="KW-0175">Coiled coil</keyword>
<feature type="chain" id="PRO_5041275925" evidence="5">
    <location>
        <begin position="20"/>
        <end position="925"/>
    </location>
</feature>
<dbReference type="Proteomes" id="UP001174694">
    <property type="component" value="Unassembled WGS sequence"/>
</dbReference>
<keyword evidence="2" id="KW-0040">ANK repeat</keyword>
<dbReference type="PANTHER" id="PTHR24198">
    <property type="entry name" value="ANKYRIN REPEAT AND PROTEIN KINASE DOMAIN-CONTAINING PROTEIN"/>
    <property type="match status" value="1"/>
</dbReference>
<feature type="coiled-coil region" evidence="3">
    <location>
        <begin position="37"/>
        <end position="98"/>
    </location>
</feature>
<evidence type="ECO:0000313" key="6">
    <source>
        <dbReference type="EMBL" id="KAJ9131617.1"/>
    </source>
</evidence>
<dbReference type="PANTHER" id="PTHR24198:SF165">
    <property type="entry name" value="ANKYRIN REPEAT-CONTAINING PROTEIN-RELATED"/>
    <property type="match status" value="1"/>
</dbReference>
<dbReference type="SUPFAM" id="SSF48403">
    <property type="entry name" value="Ankyrin repeat"/>
    <property type="match status" value="1"/>
</dbReference>
<gene>
    <name evidence="6" type="ORF">NKR23_g11654</name>
</gene>
<evidence type="ECO:0000256" key="3">
    <source>
        <dbReference type="SAM" id="Coils"/>
    </source>
</evidence>
<keyword evidence="1" id="KW-0677">Repeat</keyword>
<dbReference type="SMART" id="SM00248">
    <property type="entry name" value="ANK"/>
    <property type="match status" value="7"/>
</dbReference>
<keyword evidence="5" id="KW-0732">Signal</keyword>
<dbReference type="Gene3D" id="1.25.40.20">
    <property type="entry name" value="Ankyrin repeat-containing domain"/>
    <property type="match status" value="1"/>
</dbReference>
<evidence type="ECO:0000313" key="7">
    <source>
        <dbReference type="Proteomes" id="UP001174694"/>
    </source>
</evidence>
<protein>
    <submittedName>
        <fullName evidence="6">Uncharacterized protein</fullName>
    </submittedName>
</protein>
<feature type="signal peptide" evidence="5">
    <location>
        <begin position="1"/>
        <end position="19"/>
    </location>
</feature>
<accession>A0AA38R7D9</accession>
<comment type="caution">
    <text evidence="6">The sequence shown here is derived from an EMBL/GenBank/DDBJ whole genome shotgun (WGS) entry which is preliminary data.</text>
</comment>
<proteinExistence type="predicted"/>